<sequence length="790" mass="89334">MSRFRFVDTDAIPLSPSNAFRPPSSSPASSCSTKRVSQKQEDKENTPLEQPTKRPRVAKPCTPVTSSPVTSSHIPSPQWTSMSTEDLQKRLAHLKEVRMHSMEKRASIVCGDGIFDESSDYLKIEEQLCASRICAIEAELASRSSPSMPSSLSVPSDAIEVLDDDEFDMTIPDKDLLEMEIPATPSIPSTPHPWDDQVRHSLRHIFRLTDFRPDQLEAINATLSGRDVFCLMPTGGGKSLCYQLPATITKGHTDGLTVVISPLLALIHNQVKALLDKNIPTIAINGDMPEADRQYARSELCRRDMNVRLLYVTPEFVSKSRLAHTIFQHLYSKRRLARFVIDEAHCVDQWGHDFRPDYVRLDMLRKEYPDVPIMALTATARIDTVQDIQRRLGMRNALMLRQSFNRPNLTYRVCPKKRGGGTLDRIAAMIQEDHPNDCGIIYCLSRRDCENIASDLETKYGIRARHFHAGLNTQDKLRIQEGWEAGTFKVIVATIAFGMGIDKADVRFVIHHSMPKSLEGYYQETGRAGRDGKLSECTLFWSMEDSRKLESMINDAPDIPVEQKRLQCKTLYQVRQFCQSLTECRRTNILKYFGEHFDPKLCRSSCDNCQRTPAHLVDMTTMAKHLVSMVKLLSEQSTSSHYTRSYLMAVFRGSMKKDIKDNGHHHNLYHGRGAQYSDDEVMRLMDHLLTERVLTEFGKRVGFQRFPNYYIKLGPRASALLQGHLSIELDMPSKSGAAPAPRRARRSNASNSSDDLDLTHISLSPHKARPSDTRPPIQIAAMPMLGPAHT</sequence>
<dbReference type="VEuPathDB" id="FungiDB:DNF11_2772"/>
<dbReference type="SMART" id="SM00490">
    <property type="entry name" value="HELICc"/>
    <property type="match status" value="1"/>
</dbReference>
<evidence type="ECO:0000256" key="4">
    <source>
        <dbReference type="ARBA" id="ARBA00022801"/>
    </source>
</evidence>
<dbReference type="InterPro" id="IPR004589">
    <property type="entry name" value="DNA_helicase_ATP-dep_RecQ"/>
</dbReference>
<keyword evidence="8" id="KW-0413">Isomerase</keyword>
<dbReference type="FunFam" id="3.40.50.300:FF:000340">
    <property type="entry name" value="Bloom syndrome, RecQ helicase"/>
    <property type="match status" value="1"/>
</dbReference>
<dbReference type="SMART" id="SM00487">
    <property type="entry name" value="DEXDc"/>
    <property type="match status" value="1"/>
</dbReference>
<keyword evidence="9 11" id="KW-0539">Nucleus</keyword>
<dbReference type="FunFam" id="3.40.50.300:FF:000296">
    <property type="entry name" value="ATP-dependent DNA helicase RecQ"/>
    <property type="match status" value="1"/>
</dbReference>
<dbReference type="InterPro" id="IPR018982">
    <property type="entry name" value="RQC_domain"/>
</dbReference>
<comment type="similarity">
    <text evidence="2 11">Belongs to the helicase family. RecQ subfamily.</text>
</comment>
<dbReference type="Pfam" id="PF16124">
    <property type="entry name" value="RecQ_Zn_bind"/>
    <property type="match status" value="1"/>
</dbReference>
<proteinExistence type="inferred from homology"/>
<dbReference type="GO" id="GO:0031422">
    <property type="term" value="C:RecQ family helicase-topoisomerase III complex"/>
    <property type="evidence" value="ECO:0007669"/>
    <property type="project" value="UniProtKB-ARBA"/>
</dbReference>
<dbReference type="InterPro" id="IPR036388">
    <property type="entry name" value="WH-like_DNA-bd_sf"/>
</dbReference>
<feature type="domain" description="Helicase C-terminal" evidence="14">
    <location>
        <begin position="422"/>
        <end position="572"/>
    </location>
</feature>
<dbReference type="InterPro" id="IPR032284">
    <property type="entry name" value="RecQ_Zn-bd"/>
</dbReference>
<dbReference type="InterPro" id="IPR027417">
    <property type="entry name" value="P-loop_NTPase"/>
</dbReference>
<dbReference type="InterPro" id="IPR036390">
    <property type="entry name" value="WH_DNA-bd_sf"/>
</dbReference>
<dbReference type="GO" id="GO:0016887">
    <property type="term" value="F:ATP hydrolysis activity"/>
    <property type="evidence" value="ECO:0007669"/>
    <property type="project" value="RHEA"/>
</dbReference>
<dbReference type="PANTHER" id="PTHR13710">
    <property type="entry name" value="DNA HELICASE RECQ FAMILY MEMBER"/>
    <property type="match status" value="1"/>
</dbReference>
<dbReference type="GO" id="GO:0005634">
    <property type="term" value="C:nucleus"/>
    <property type="evidence" value="ECO:0007669"/>
    <property type="project" value="UniProtKB-SubCell"/>
</dbReference>
<dbReference type="GO" id="GO:0009378">
    <property type="term" value="F:four-way junction helicase activity"/>
    <property type="evidence" value="ECO:0007669"/>
    <property type="project" value="TreeGrafter"/>
</dbReference>
<dbReference type="InterPro" id="IPR014001">
    <property type="entry name" value="Helicase_ATP-bd"/>
</dbReference>
<evidence type="ECO:0000256" key="1">
    <source>
        <dbReference type="ARBA" id="ARBA00004123"/>
    </source>
</evidence>
<dbReference type="GO" id="GO:0000729">
    <property type="term" value="P:DNA double-strand break processing"/>
    <property type="evidence" value="ECO:0007669"/>
    <property type="project" value="UniProtKB-ARBA"/>
</dbReference>
<dbReference type="SUPFAM" id="SSF46785">
    <property type="entry name" value="Winged helix' DNA-binding domain"/>
    <property type="match status" value="1"/>
</dbReference>
<dbReference type="PANTHER" id="PTHR13710:SF153">
    <property type="entry name" value="RECQ-LIKE DNA HELICASE BLM"/>
    <property type="match status" value="1"/>
</dbReference>
<name>A0A3G2S8R9_MALR7</name>
<evidence type="ECO:0000256" key="10">
    <source>
        <dbReference type="ARBA" id="ARBA00034617"/>
    </source>
</evidence>
<keyword evidence="7" id="KW-0238">DNA-binding</keyword>
<feature type="domain" description="Helicase ATP-binding" evidence="13">
    <location>
        <begin position="219"/>
        <end position="398"/>
    </location>
</feature>
<comment type="catalytic activity">
    <reaction evidence="10 11">
        <text>Couples ATP hydrolysis with the unwinding of duplex DNA by translocating in the 3'-5' direction.</text>
        <dbReference type="EC" id="5.6.2.4"/>
    </reaction>
</comment>
<dbReference type="PROSITE" id="PS00690">
    <property type="entry name" value="DEAH_ATP_HELICASE"/>
    <property type="match status" value="1"/>
</dbReference>
<evidence type="ECO:0000256" key="9">
    <source>
        <dbReference type="ARBA" id="ARBA00023242"/>
    </source>
</evidence>
<dbReference type="GO" id="GO:0003677">
    <property type="term" value="F:DNA binding"/>
    <property type="evidence" value="ECO:0007669"/>
    <property type="project" value="UniProtKB-KW"/>
</dbReference>
<dbReference type="SMART" id="SM00956">
    <property type="entry name" value="RQC"/>
    <property type="match status" value="1"/>
</dbReference>
<evidence type="ECO:0000259" key="14">
    <source>
        <dbReference type="PROSITE" id="PS51194"/>
    </source>
</evidence>
<keyword evidence="5 11" id="KW-0347">Helicase</keyword>
<evidence type="ECO:0000256" key="12">
    <source>
        <dbReference type="SAM" id="MobiDB-lite"/>
    </source>
</evidence>
<dbReference type="Pfam" id="PF09382">
    <property type="entry name" value="RQC"/>
    <property type="match status" value="1"/>
</dbReference>
<dbReference type="Pfam" id="PF00270">
    <property type="entry name" value="DEAD"/>
    <property type="match status" value="1"/>
</dbReference>
<dbReference type="Proteomes" id="UP000269793">
    <property type="component" value="Chromosome V"/>
</dbReference>
<organism evidence="15 16">
    <name type="scientific">Malassezia restricta (strain ATCC 96810 / NBRC 103918 / CBS 7877)</name>
    <name type="common">Seborrheic dermatitis infection agent</name>
    <dbReference type="NCBI Taxonomy" id="425264"/>
    <lineage>
        <taxon>Eukaryota</taxon>
        <taxon>Fungi</taxon>
        <taxon>Dikarya</taxon>
        <taxon>Basidiomycota</taxon>
        <taxon>Ustilaginomycotina</taxon>
        <taxon>Malasseziomycetes</taxon>
        <taxon>Malasseziales</taxon>
        <taxon>Malasseziaceae</taxon>
        <taxon>Malassezia</taxon>
    </lineage>
</organism>
<dbReference type="GO" id="GO:0006260">
    <property type="term" value="P:DNA replication"/>
    <property type="evidence" value="ECO:0007669"/>
    <property type="project" value="InterPro"/>
</dbReference>
<evidence type="ECO:0000256" key="2">
    <source>
        <dbReference type="ARBA" id="ARBA00005446"/>
    </source>
</evidence>
<dbReference type="InterPro" id="IPR002464">
    <property type="entry name" value="DNA/RNA_helicase_DEAH_CS"/>
</dbReference>
<evidence type="ECO:0000256" key="11">
    <source>
        <dbReference type="RuleBase" id="RU364117"/>
    </source>
</evidence>
<dbReference type="EMBL" id="CP033152">
    <property type="protein sequence ID" value="AYO43722.1"/>
    <property type="molecule type" value="Genomic_DNA"/>
</dbReference>
<evidence type="ECO:0000256" key="6">
    <source>
        <dbReference type="ARBA" id="ARBA00022840"/>
    </source>
</evidence>
<accession>A0A3G2S8R9</accession>
<evidence type="ECO:0000256" key="5">
    <source>
        <dbReference type="ARBA" id="ARBA00022806"/>
    </source>
</evidence>
<dbReference type="Gene3D" id="1.10.10.10">
    <property type="entry name" value="Winged helix-like DNA-binding domain superfamily/Winged helix DNA-binding domain"/>
    <property type="match status" value="1"/>
</dbReference>
<dbReference type="PROSITE" id="PS51194">
    <property type="entry name" value="HELICASE_CTER"/>
    <property type="match status" value="1"/>
</dbReference>
<feature type="compositionally biased region" description="Low complexity" evidence="12">
    <location>
        <begin position="737"/>
        <end position="753"/>
    </location>
</feature>
<feature type="compositionally biased region" description="Low complexity" evidence="12">
    <location>
        <begin position="60"/>
        <end position="77"/>
    </location>
</feature>
<evidence type="ECO:0000313" key="15">
    <source>
        <dbReference type="EMBL" id="AYO43722.1"/>
    </source>
</evidence>
<dbReference type="CDD" id="cd17920">
    <property type="entry name" value="DEXHc_RecQ"/>
    <property type="match status" value="1"/>
</dbReference>
<keyword evidence="4 11" id="KW-0378">Hydrolase</keyword>
<dbReference type="Gene3D" id="3.40.50.300">
    <property type="entry name" value="P-loop containing nucleotide triphosphate hydrolases"/>
    <property type="match status" value="2"/>
</dbReference>
<dbReference type="InterPro" id="IPR001650">
    <property type="entry name" value="Helicase_C-like"/>
</dbReference>
<feature type="compositionally biased region" description="Low complexity" evidence="12">
    <location>
        <begin position="15"/>
        <end position="32"/>
    </location>
</feature>
<dbReference type="GO" id="GO:0005737">
    <property type="term" value="C:cytoplasm"/>
    <property type="evidence" value="ECO:0007669"/>
    <property type="project" value="TreeGrafter"/>
</dbReference>
<dbReference type="GO" id="GO:0043138">
    <property type="term" value="F:3'-5' DNA helicase activity"/>
    <property type="evidence" value="ECO:0007669"/>
    <property type="project" value="UniProtKB-EC"/>
</dbReference>
<dbReference type="CDD" id="cd18794">
    <property type="entry name" value="SF2_C_RecQ"/>
    <property type="match status" value="1"/>
</dbReference>
<feature type="region of interest" description="Disordered" evidence="12">
    <location>
        <begin position="1"/>
        <end position="83"/>
    </location>
</feature>
<dbReference type="GO" id="GO:0031573">
    <property type="term" value="P:mitotic intra-S DNA damage checkpoint signaling"/>
    <property type="evidence" value="ECO:0007669"/>
    <property type="project" value="UniProtKB-ARBA"/>
</dbReference>
<evidence type="ECO:0000256" key="3">
    <source>
        <dbReference type="ARBA" id="ARBA00022741"/>
    </source>
</evidence>
<dbReference type="PROSITE" id="PS51192">
    <property type="entry name" value="HELICASE_ATP_BIND_1"/>
    <property type="match status" value="1"/>
</dbReference>
<keyword evidence="16" id="KW-1185">Reference proteome</keyword>
<comment type="subcellular location">
    <subcellularLocation>
        <location evidence="1 11">Nucleus</location>
    </subcellularLocation>
</comment>
<dbReference type="Pfam" id="PF00271">
    <property type="entry name" value="Helicase_C"/>
    <property type="match status" value="1"/>
</dbReference>
<comment type="catalytic activity">
    <reaction evidence="11">
        <text>ATP + H2O = ADP + phosphate + H(+)</text>
        <dbReference type="Rhea" id="RHEA:13065"/>
        <dbReference type="ChEBI" id="CHEBI:15377"/>
        <dbReference type="ChEBI" id="CHEBI:15378"/>
        <dbReference type="ChEBI" id="CHEBI:30616"/>
        <dbReference type="ChEBI" id="CHEBI:43474"/>
        <dbReference type="ChEBI" id="CHEBI:456216"/>
    </reaction>
</comment>
<dbReference type="SUPFAM" id="SSF52540">
    <property type="entry name" value="P-loop containing nucleoside triphosphate hydrolases"/>
    <property type="match status" value="2"/>
</dbReference>
<dbReference type="EC" id="5.6.2.4" evidence="11"/>
<dbReference type="OrthoDB" id="10261556at2759"/>
<dbReference type="GO" id="GO:0005524">
    <property type="term" value="F:ATP binding"/>
    <property type="evidence" value="ECO:0007669"/>
    <property type="project" value="UniProtKB-KW"/>
</dbReference>
<keyword evidence="6 11" id="KW-0067">ATP-binding</keyword>
<evidence type="ECO:0000313" key="16">
    <source>
        <dbReference type="Proteomes" id="UP000269793"/>
    </source>
</evidence>
<evidence type="ECO:0000256" key="7">
    <source>
        <dbReference type="ARBA" id="ARBA00023125"/>
    </source>
</evidence>
<gene>
    <name evidence="15" type="primary">rqh1</name>
    <name evidence="15" type="ORF">DNF11_2772</name>
</gene>
<evidence type="ECO:0000259" key="13">
    <source>
        <dbReference type="PROSITE" id="PS51192"/>
    </source>
</evidence>
<dbReference type="NCBIfam" id="TIGR00614">
    <property type="entry name" value="recQ_fam"/>
    <property type="match status" value="1"/>
</dbReference>
<keyword evidence="3 11" id="KW-0547">Nucleotide-binding</keyword>
<evidence type="ECO:0000256" key="8">
    <source>
        <dbReference type="ARBA" id="ARBA00023235"/>
    </source>
</evidence>
<dbReference type="AlphaFoldDB" id="A0A3G2S8R9"/>
<dbReference type="STRING" id="425264.A0A3G2S8R9"/>
<protein>
    <recommendedName>
        <fullName evidence="11">ATP-dependent DNA helicase</fullName>
        <ecNumber evidence="11">5.6.2.4</ecNumber>
    </recommendedName>
</protein>
<feature type="region of interest" description="Disordered" evidence="12">
    <location>
        <begin position="732"/>
        <end position="776"/>
    </location>
</feature>
<reference evidence="15 16" key="1">
    <citation type="submission" date="2018-10" db="EMBL/GenBank/DDBJ databases">
        <title>Complete genome sequence of Malassezia restricta CBS 7877.</title>
        <authorList>
            <person name="Morand S.C."/>
            <person name="Bertignac M."/>
            <person name="Iltis A."/>
            <person name="Kolder I."/>
            <person name="Pirovano W."/>
            <person name="Jourdain R."/>
            <person name="Clavaud C."/>
        </authorList>
    </citation>
    <scope>NUCLEOTIDE SEQUENCE [LARGE SCALE GENOMIC DNA]</scope>
    <source>
        <strain evidence="15 16">CBS 7877</strain>
    </source>
</reference>
<dbReference type="InterPro" id="IPR011545">
    <property type="entry name" value="DEAD/DEAH_box_helicase_dom"/>
</dbReference>
<dbReference type="GO" id="GO:0000724">
    <property type="term" value="P:double-strand break repair via homologous recombination"/>
    <property type="evidence" value="ECO:0007669"/>
    <property type="project" value="TreeGrafter"/>
</dbReference>